<dbReference type="AlphaFoldDB" id="A0A0W0S6Y7"/>
<dbReference type="SUPFAM" id="SSF55729">
    <property type="entry name" value="Acyl-CoA N-acyltransferases (Nat)"/>
    <property type="match status" value="1"/>
</dbReference>
<dbReference type="RefSeq" id="WP_237761273.1">
    <property type="nucleotide sequence ID" value="NZ_LNXW01000013.1"/>
</dbReference>
<dbReference type="EC" id="2.3.1.-" evidence="2"/>
<dbReference type="GO" id="GO:0016747">
    <property type="term" value="F:acyltransferase activity, transferring groups other than amino-acyl groups"/>
    <property type="evidence" value="ECO:0007669"/>
    <property type="project" value="InterPro"/>
</dbReference>
<dbReference type="PANTHER" id="PTHR43451:SF1">
    <property type="entry name" value="ACETYLTRANSFERASE"/>
    <property type="match status" value="1"/>
</dbReference>
<evidence type="ECO:0000313" key="3">
    <source>
        <dbReference type="Proteomes" id="UP000054921"/>
    </source>
</evidence>
<name>A0A0W0S6Y7_9GAMM</name>
<dbReference type="STRING" id="28084.Lche_1331"/>
<evidence type="ECO:0000313" key="2">
    <source>
        <dbReference type="EMBL" id="KTC79311.1"/>
    </source>
</evidence>
<dbReference type="Gene3D" id="3.40.630.30">
    <property type="match status" value="1"/>
</dbReference>
<dbReference type="InterPro" id="IPR011009">
    <property type="entry name" value="Kinase-like_dom_sf"/>
</dbReference>
<dbReference type="Proteomes" id="UP000054921">
    <property type="component" value="Unassembled WGS sequence"/>
</dbReference>
<dbReference type="SUPFAM" id="SSF56112">
    <property type="entry name" value="Protein kinase-like (PK-like)"/>
    <property type="match status" value="1"/>
</dbReference>
<organism evidence="2 3">
    <name type="scientific">Legionella cherrii</name>
    <dbReference type="NCBI Taxonomy" id="28084"/>
    <lineage>
        <taxon>Bacteria</taxon>
        <taxon>Pseudomonadati</taxon>
        <taxon>Pseudomonadota</taxon>
        <taxon>Gammaproteobacteria</taxon>
        <taxon>Legionellales</taxon>
        <taxon>Legionellaceae</taxon>
        <taxon>Legionella</taxon>
    </lineage>
</organism>
<dbReference type="InterPro" id="IPR016181">
    <property type="entry name" value="Acyl_CoA_acyltransferase"/>
</dbReference>
<keyword evidence="2" id="KW-0012">Acyltransferase</keyword>
<proteinExistence type="predicted"/>
<dbReference type="EMBL" id="LNXW01000013">
    <property type="protein sequence ID" value="KTC79311.1"/>
    <property type="molecule type" value="Genomic_DNA"/>
</dbReference>
<dbReference type="Pfam" id="PF13673">
    <property type="entry name" value="Acetyltransf_10"/>
    <property type="match status" value="1"/>
</dbReference>
<dbReference type="InterPro" id="IPR000182">
    <property type="entry name" value="GNAT_dom"/>
</dbReference>
<dbReference type="Pfam" id="PF02958">
    <property type="entry name" value="EcKL"/>
    <property type="match status" value="1"/>
</dbReference>
<feature type="domain" description="N-acetyltransferase" evidence="1">
    <location>
        <begin position="414"/>
        <end position="569"/>
    </location>
</feature>
<accession>A0A0W0S6Y7</accession>
<sequence length="573" mass="65978">MSIQQTINPVILQKVTQMLQHFFMTEIEIDSLQFLSEPDRRNMVLRIMLNSNLSTIPKSIIFKQSLPEKSATDDQDAYARFARDWAGLEFANQIHQNMHNVPHFYGGDKEHRFILIEDLGKRHISLVDTLTLPYRDRAILALRRFMKALGSFHAAGFAKTARYEAILNKIHGSAETLQEELDFTRTDLLEKLRTTNKKLNLTLTTECINESTLLIESLLKPGPFTVLTHGDICPDNVFDHEETGDLQLIDFEWAFVRNALLDGTYLRMSMPTCWCAKAIPEDVISHLEIIYREELKRTIPAASDDLAYAKAYTEACGFWLLQQTLPFLNSTLEKDRVGPSGPTSENSLWNAEENWVRPRVLSRLQAFIHVASTNNLLPHLKQMAESILFEIKKHWTGTKPLEFYPAFRASDQKFYIRPFEPGDEAEIYQLFYDTVHYVNCKDYTQEQLDAWAPKNPNLIEWQKSLAKNYTFVAINIESGKIVGFSDLEENGYLNRGYVHKDYQNQGIGKALLEAREHKAMALGIRELFSDVSITAKPFFDHRGYITEARQTKEICGTTFINYRMIKKLTPTAK</sequence>
<reference evidence="2 3" key="1">
    <citation type="submission" date="2015-11" db="EMBL/GenBank/DDBJ databases">
        <title>Genomic analysis of 38 Legionella species identifies large and diverse effector repertoires.</title>
        <authorList>
            <person name="Burstein D."/>
            <person name="Amaro F."/>
            <person name="Zusman T."/>
            <person name="Lifshitz Z."/>
            <person name="Cohen O."/>
            <person name="Gilbert J.A."/>
            <person name="Pupko T."/>
            <person name="Shuman H.A."/>
            <person name="Segal G."/>
        </authorList>
    </citation>
    <scope>NUCLEOTIDE SEQUENCE [LARGE SCALE GENOMIC DNA]</scope>
    <source>
        <strain evidence="2 3">ORW</strain>
    </source>
</reference>
<dbReference type="CDD" id="cd04301">
    <property type="entry name" value="NAT_SF"/>
    <property type="match status" value="1"/>
</dbReference>
<gene>
    <name evidence="2" type="primary">yafP_2</name>
    <name evidence="2" type="ORF">Lche_1331</name>
</gene>
<dbReference type="Gene3D" id="3.90.1200.10">
    <property type="match status" value="1"/>
</dbReference>
<evidence type="ECO:0000259" key="1">
    <source>
        <dbReference type="PROSITE" id="PS51186"/>
    </source>
</evidence>
<keyword evidence="2" id="KW-0808">Transferase</keyword>
<dbReference type="InterPro" id="IPR004119">
    <property type="entry name" value="EcKL"/>
</dbReference>
<dbReference type="InterPro" id="IPR052564">
    <property type="entry name" value="N-acetyltrans/Recomb-assoc"/>
</dbReference>
<dbReference type="PROSITE" id="PS51186">
    <property type="entry name" value="GNAT"/>
    <property type="match status" value="1"/>
</dbReference>
<dbReference type="PANTHER" id="PTHR43451">
    <property type="entry name" value="ACETYLTRANSFERASE (GNAT) FAMILY PROTEIN"/>
    <property type="match status" value="1"/>
</dbReference>
<protein>
    <submittedName>
        <fullName evidence="2">Putative N-acetyltransferase YafP</fullName>
        <ecNumber evidence="2">2.3.1.-</ecNumber>
    </submittedName>
</protein>
<comment type="caution">
    <text evidence="2">The sequence shown here is derived from an EMBL/GenBank/DDBJ whole genome shotgun (WGS) entry which is preliminary data.</text>
</comment>
<dbReference type="PATRIC" id="fig|28084.5.peg.1451"/>